<proteinExistence type="predicted"/>
<dbReference type="AlphaFoldDB" id="A0A856MSY5"/>
<geneLocation type="plasmid" evidence="2">
    <name>pboct2</name>
</geneLocation>
<sequence>MGNRSCFPKNQSNLDKMIRVAIALPGWRGLRDGWGSAISLAMMRSARSYRPKKSALLHQVADLQSVKVNEVGLLLKCIIPGLEVMDLISYQNMRQTHLVYG</sequence>
<evidence type="ECO:0000313" key="1">
    <source>
        <dbReference type="EMBL" id="QDL12771.1"/>
    </source>
</evidence>
<protein>
    <submittedName>
        <fullName evidence="1">Uncharacterized protein</fullName>
    </submittedName>
</protein>
<organism evidence="1 2">
    <name type="scientific">Brasilonema sennae CENA114</name>
    <dbReference type="NCBI Taxonomy" id="415709"/>
    <lineage>
        <taxon>Bacteria</taxon>
        <taxon>Bacillati</taxon>
        <taxon>Cyanobacteriota</taxon>
        <taxon>Cyanophyceae</taxon>
        <taxon>Nostocales</taxon>
        <taxon>Scytonemataceae</taxon>
        <taxon>Brasilonema</taxon>
        <taxon>Bromeliae group (in: Brasilonema)</taxon>
    </lineage>
</organism>
<keyword evidence="1" id="KW-0614">Plasmid</keyword>
<accession>A0A856MSY5</accession>
<reference evidence="1 2" key="1">
    <citation type="submission" date="2018-06" db="EMBL/GenBank/DDBJ databases">
        <title>Comparative genomics of Brasilonema spp. strains.</title>
        <authorList>
            <person name="Alvarenga D.O."/>
            <person name="Fiore M.F."/>
            <person name="Varani A.M."/>
        </authorList>
    </citation>
    <scope>NUCLEOTIDE SEQUENCE [LARGE SCALE GENOMIC DNA]</scope>
    <source>
        <strain evidence="1 2">CENA114</strain>
        <plasmid evidence="2">pboct2</plasmid>
    </source>
</reference>
<dbReference type="KEGG" id="bsen:DP114_34065"/>
<evidence type="ECO:0000313" key="2">
    <source>
        <dbReference type="Proteomes" id="UP000503129"/>
    </source>
</evidence>
<dbReference type="EMBL" id="CP030120">
    <property type="protein sequence ID" value="QDL12771.1"/>
    <property type="molecule type" value="Genomic_DNA"/>
</dbReference>
<keyword evidence="2" id="KW-1185">Reference proteome</keyword>
<gene>
    <name evidence="1" type="ORF">DP114_34065</name>
</gene>
<name>A0A856MSY5_9CYAN</name>
<dbReference type="Proteomes" id="UP000503129">
    <property type="component" value="Plasmid pBOCT2"/>
</dbReference>